<dbReference type="Proteomes" id="UP001148629">
    <property type="component" value="Unassembled WGS sequence"/>
</dbReference>
<reference evidence="1" key="1">
    <citation type="submission" date="2022-08" db="EMBL/GenBank/DDBJ databases">
        <title>Genome Sequence of Fusarium decemcellulare.</title>
        <authorList>
            <person name="Buettner E."/>
        </authorList>
    </citation>
    <scope>NUCLEOTIDE SEQUENCE</scope>
    <source>
        <strain evidence="1">Babe19</strain>
    </source>
</reference>
<accession>A0ACC1STU0</accession>
<evidence type="ECO:0000313" key="2">
    <source>
        <dbReference type="Proteomes" id="UP001148629"/>
    </source>
</evidence>
<dbReference type="EMBL" id="JANRMS010000123">
    <property type="protein sequence ID" value="KAJ3546150.1"/>
    <property type="molecule type" value="Genomic_DNA"/>
</dbReference>
<evidence type="ECO:0000313" key="1">
    <source>
        <dbReference type="EMBL" id="KAJ3546150.1"/>
    </source>
</evidence>
<gene>
    <name evidence="1" type="ORF">NM208_g2135</name>
</gene>
<keyword evidence="2" id="KW-1185">Reference proteome</keyword>
<protein>
    <submittedName>
        <fullName evidence="1">Uncharacterized protein</fullName>
    </submittedName>
</protein>
<name>A0ACC1STU0_9HYPO</name>
<comment type="caution">
    <text evidence="1">The sequence shown here is derived from an EMBL/GenBank/DDBJ whole genome shotgun (WGS) entry which is preliminary data.</text>
</comment>
<proteinExistence type="predicted"/>
<sequence length="777" mass="85322">MTTITSDATHGPLEGTADHEVIDEKSTTAAKNDPLHPNVTAVSSGLSGDDSDRESKDAIIVTGSDASKHLLPLRDDGDSAVTFRSLILASCLSCFQAVIPQFKPTLVTIQGTFIVLISYFLGKAWAALLPKGNKLEARWRSDGGQGKLPRWIAFIKFINPGPWTLKEHAICSITATSASNASASTMVFAAQDLFYNLPLSAATVILSTISIGLFGYGICGIMRPIAVWHVDAVYWSTLPVVKTLQGLHWQEIKSSKPLRYFWYSFTGMAIYEFFPAYIFPWLNSVSIPCLAAMKATGAKAATLTNVFGGATNNEGLGLFSLSFDWQYITSFQTSLPLVLQAHMAIGYFFCFIVMAAIYYGNALDSKSLPFMSTRLLQANGTAYPVTEVFDGGVLNKTALAEHGLPRLTGTFAFAMFMANAAIGALVVHTILFWGKDIVKAYKSARQGKYDDRHHDHMTKHYKEAPWWWYISILVGSFVLGLIVVIKENITLPVWAYIVSLLVGIFIAPISTILYSRFGNGIATNNLSKMLAGLMLPGRPIGNMYFAAWSHNVISNAVNLSNDLKMGEYLKIPPRVMFLTQVYGTILGGFINYAVMISIVASNRVLLADGNGNNTWSGATMQSYNTNATSWALASYLYKIGAKYEFVPLGLAVGGGLVVVHRVFYHFVPKIGRLDVADINMPQFLQYAGYIPYNQSQTCVIFSWVISGFFVQFYLRNYRPRIFKDYSYLVTGAFDGASLTVLFILSFAVFGAGGPSHPFPSWWGNNVNGNYDLCPVAE</sequence>
<organism evidence="1 2">
    <name type="scientific">Fusarium decemcellulare</name>
    <dbReference type="NCBI Taxonomy" id="57161"/>
    <lineage>
        <taxon>Eukaryota</taxon>
        <taxon>Fungi</taxon>
        <taxon>Dikarya</taxon>
        <taxon>Ascomycota</taxon>
        <taxon>Pezizomycotina</taxon>
        <taxon>Sordariomycetes</taxon>
        <taxon>Hypocreomycetidae</taxon>
        <taxon>Hypocreales</taxon>
        <taxon>Nectriaceae</taxon>
        <taxon>Fusarium</taxon>
        <taxon>Fusarium decemcellulare species complex</taxon>
    </lineage>
</organism>